<dbReference type="SMART" id="SM00530">
    <property type="entry name" value="HTH_XRE"/>
    <property type="match status" value="1"/>
</dbReference>
<dbReference type="InterPro" id="IPR001387">
    <property type="entry name" value="Cro/C1-type_HTH"/>
</dbReference>
<evidence type="ECO:0000313" key="4">
    <source>
        <dbReference type="Proteomes" id="UP000664466"/>
    </source>
</evidence>
<accession>A0A8B0SF34</accession>
<dbReference type="CDD" id="cd00093">
    <property type="entry name" value="HTH_XRE"/>
    <property type="match status" value="1"/>
</dbReference>
<dbReference type="InterPro" id="IPR010982">
    <property type="entry name" value="Lambda_DNA-bd_dom_sf"/>
</dbReference>
<dbReference type="RefSeq" id="WP_207252274.1">
    <property type="nucleotide sequence ID" value="NZ_JAFMPM010000008.1"/>
</dbReference>
<dbReference type="Pfam" id="PF13560">
    <property type="entry name" value="HTH_31"/>
    <property type="match status" value="1"/>
</dbReference>
<dbReference type="SUPFAM" id="SSF47413">
    <property type="entry name" value="lambda repressor-like DNA-binding domains"/>
    <property type="match status" value="1"/>
</dbReference>
<keyword evidence="4" id="KW-1185">Reference proteome</keyword>
<organism evidence="3">
    <name type="scientific">Thiothrix fructosivorans</name>
    <dbReference type="NCBI Taxonomy" id="111770"/>
    <lineage>
        <taxon>Bacteria</taxon>
        <taxon>Pseudomonadati</taxon>
        <taxon>Pseudomonadota</taxon>
        <taxon>Gammaproteobacteria</taxon>
        <taxon>Thiotrichales</taxon>
        <taxon>Thiotrichaceae</taxon>
        <taxon>Thiothrix</taxon>
    </lineage>
</organism>
<proteinExistence type="predicted"/>
<dbReference type="Gene3D" id="1.10.260.40">
    <property type="entry name" value="lambda repressor-like DNA-binding domains"/>
    <property type="match status" value="1"/>
</dbReference>
<evidence type="ECO:0000313" key="3">
    <source>
        <dbReference type="EMBL" id="QTX09385.1"/>
    </source>
</evidence>
<sequence length="110" mass="12157">MSKHPQSLFGSRLRTARIRAGLPQDRLGVLIGLDEGCSSARISRYETGTHEPPFETAKSLAAALGIPAAYFYCVSDELADIILESHDLSVDELINVLEWLRHLKQAHVSQ</sequence>
<gene>
    <name evidence="3" type="ORF">J1836_012155</name>
    <name evidence="2" type="ORF">J1836_16765</name>
</gene>
<dbReference type="PROSITE" id="PS50943">
    <property type="entry name" value="HTH_CROC1"/>
    <property type="match status" value="1"/>
</dbReference>
<feature type="domain" description="HTH cro/C1-type" evidence="1">
    <location>
        <begin position="13"/>
        <end position="71"/>
    </location>
</feature>
<evidence type="ECO:0000259" key="1">
    <source>
        <dbReference type="PROSITE" id="PS50943"/>
    </source>
</evidence>
<dbReference type="EMBL" id="JAFMPM010000008">
    <property type="protein sequence ID" value="MBO0614554.1"/>
    <property type="molecule type" value="Genomic_DNA"/>
</dbReference>
<dbReference type="Proteomes" id="UP000664466">
    <property type="component" value="Unassembled WGS sequence"/>
</dbReference>
<reference evidence="2 4" key="1">
    <citation type="submission" date="2021-03" db="EMBL/GenBank/DDBJ databases">
        <title>Draft genome and methylome analysis of Thiotrix fructosivoruns ATCC 49748.</title>
        <authorList>
            <person name="Fomenkov A."/>
            <person name="Grabovich M.Y."/>
            <person name="Roberts R.J."/>
        </authorList>
    </citation>
    <scope>NUCLEOTIDE SEQUENCE [LARGE SCALE GENOMIC DNA]</scope>
    <source>
        <strain evidence="2 4">ATCC 49748</strain>
    </source>
</reference>
<name>A0A8B0SF34_9GAMM</name>
<reference evidence="3" key="2">
    <citation type="submission" date="2021-04" db="EMBL/GenBank/DDBJ databases">
        <title>Complete Genome and methylome analysis of Thiothrix fructosivorans ATCC 49748.</title>
        <authorList>
            <person name="Fomenkov A."/>
            <person name="Sun L."/>
            <person name="Vincze T."/>
            <person name="Grabovich M.Y."/>
            <person name="Roberts R.J."/>
        </authorList>
    </citation>
    <scope>NUCLEOTIDE SEQUENCE</scope>
    <source>
        <strain evidence="3">ATCC 49748</strain>
    </source>
</reference>
<evidence type="ECO:0000313" key="2">
    <source>
        <dbReference type="EMBL" id="MBO0614554.1"/>
    </source>
</evidence>
<dbReference type="GO" id="GO:0003677">
    <property type="term" value="F:DNA binding"/>
    <property type="evidence" value="ECO:0007669"/>
    <property type="project" value="InterPro"/>
</dbReference>
<dbReference type="EMBL" id="CP072748">
    <property type="protein sequence ID" value="QTX09385.1"/>
    <property type="molecule type" value="Genomic_DNA"/>
</dbReference>
<dbReference type="AlphaFoldDB" id="A0A8B0SF34"/>
<protein>
    <submittedName>
        <fullName evidence="3">Helix-turn-helix transcriptional regulator</fullName>
    </submittedName>
</protein>